<feature type="transmembrane region" description="Helical" evidence="7">
    <location>
        <begin position="305"/>
        <end position="328"/>
    </location>
</feature>
<evidence type="ECO:0000313" key="9">
    <source>
        <dbReference type="EMBL" id="MDQ5769289.1"/>
    </source>
</evidence>
<proteinExistence type="predicted"/>
<dbReference type="Proteomes" id="UP001229862">
    <property type="component" value="Chromosome"/>
</dbReference>
<dbReference type="EMBL" id="CP133217">
    <property type="protein sequence ID" value="WML86272.1"/>
    <property type="molecule type" value="Genomic_DNA"/>
</dbReference>
<dbReference type="InterPro" id="IPR020846">
    <property type="entry name" value="MFS_dom"/>
</dbReference>
<evidence type="ECO:0000256" key="3">
    <source>
        <dbReference type="ARBA" id="ARBA00022475"/>
    </source>
</evidence>
<keyword evidence="4 7" id="KW-0812">Transmembrane</keyword>
<dbReference type="SUPFAM" id="SSF103473">
    <property type="entry name" value="MFS general substrate transporter"/>
    <property type="match status" value="1"/>
</dbReference>
<dbReference type="InterPro" id="IPR036259">
    <property type="entry name" value="MFS_trans_sf"/>
</dbReference>
<evidence type="ECO:0000256" key="2">
    <source>
        <dbReference type="ARBA" id="ARBA00022448"/>
    </source>
</evidence>
<feature type="transmembrane region" description="Helical" evidence="7">
    <location>
        <begin position="218"/>
        <end position="241"/>
    </location>
</feature>
<feature type="transmembrane region" description="Helical" evidence="7">
    <location>
        <begin position="51"/>
        <end position="74"/>
    </location>
</feature>
<sequence length="399" mass="42613">MAISTSTSPQTHWSLIIIATVAGFAAAFNVGKIAPSLPALQAELGLSLFQMSWIVSSFSVIAMLFALPAALFSVRLGAYRMALTALAMLGLGALGGAYAEQFAVLLLCRLLEGMGYVLIAVSAPALISQVAQPQHRTTGMTVWSTWIPIGVSLMLLTAPLVLQAYSWREVWLLTAFFAFAWLLILGGTFFSHHNRAMPNTHTNPVLLVGIFKPDPLKLAASFMCFSAVFIIAISFMPTVWLKQKGVPITQSSGWMALIILSSVMGNGVGGWLVSKGIATSRILVSSFVIPACLASWAFLDIFPLWLQISCIGLFVFIGSIVPGTLFAVTPTYATTPAQVSLLVGLIFQGAAIGQVIGPVLFSAIIDASGGDWRWALGFYGFFALLGGWVMSSIKPPQTR</sequence>
<dbReference type="GO" id="GO:0005886">
    <property type="term" value="C:plasma membrane"/>
    <property type="evidence" value="ECO:0007669"/>
    <property type="project" value="UniProtKB-SubCell"/>
</dbReference>
<keyword evidence="3" id="KW-1003">Cell membrane</keyword>
<dbReference type="PROSITE" id="PS50850">
    <property type="entry name" value="MFS"/>
    <property type="match status" value="1"/>
</dbReference>
<keyword evidence="6 7" id="KW-0472">Membrane</keyword>
<feature type="transmembrane region" description="Helical" evidence="7">
    <location>
        <begin position="12"/>
        <end position="31"/>
    </location>
</feature>
<evidence type="ECO:0000256" key="6">
    <source>
        <dbReference type="ARBA" id="ARBA00023136"/>
    </source>
</evidence>
<accession>A0AA51QYS4</accession>
<evidence type="ECO:0000313" key="11">
    <source>
        <dbReference type="Proteomes" id="UP001223336"/>
    </source>
</evidence>
<dbReference type="EMBL" id="JAVFKN010000015">
    <property type="protein sequence ID" value="MDQ5769289.1"/>
    <property type="molecule type" value="Genomic_DNA"/>
</dbReference>
<dbReference type="PANTHER" id="PTHR42718:SF46">
    <property type="entry name" value="BLR6921 PROTEIN"/>
    <property type="match status" value="1"/>
</dbReference>
<protein>
    <submittedName>
        <fullName evidence="10">MFS transporter</fullName>
    </submittedName>
</protein>
<dbReference type="RefSeq" id="WP_308135181.1">
    <property type="nucleotide sequence ID" value="NZ_CP133197.1"/>
</dbReference>
<name>A0AA51QYS4_9GAMM</name>
<dbReference type="InterPro" id="IPR011701">
    <property type="entry name" value="MFS"/>
</dbReference>
<feature type="transmembrane region" description="Helical" evidence="7">
    <location>
        <begin position="376"/>
        <end position="393"/>
    </location>
</feature>
<gene>
    <name evidence="9" type="ORF">RCC75_12165</name>
    <name evidence="10" type="ORF">RCG00_18510</name>
</gene>
<keyword evidence="5 7" id="KW-1133">Transmembrane helix</keyword>
<dbReference type="AlphaFoldDB" id="A0AA51QYS4"/>
<dbReference type="Proteomes" id="UP001223336">
    <property type="component" value="Unassembled WGS sequence"/>
</dbReference>
<evidence type="ECO:0000256" key="1">
    <source>
        <dbReference type="ARBA" id="ARBA00004651"/>
    </source>
</evidence>
<organism evidence="10">
    <name type="scientific">Thiothrix subterranea</name>
    <dbReference type="NCBI Taxonomy" id="2735563"/>
    <lineage>
        <taxon>Bacteria</taxon>
        <taxon>Pseudomonadati</taxon>
        <taxon>Pseudomonadota</taxon>
        <taxon>Gammaproteobacteria</taxon>
        <taxon>Thiotrichales</taxon>
        <taxon>Thiotrichaceae</taxon>
        <taxon>Thiothrix</taxon>
    </lineage>
</organism>
<feature type="transmembrane region" description="Helical" evidence="7">
    <location>
        <begin position="340"/>
        <end position="364"/>
    </location>
</feature>
<feature type="transmembrane region" description="Helical" evidence="7">
    <location>
        <begin position="253"/>
        <end position="273"/>
    </location>
</feature>
<evidence type="ECO:0000313" key="10">
    <source>
        <dbReference type="EMBL" id="WML86272.1"/>
    </source>
</evidence>
<evidence type="ECO:0000256" key="5">
    <source>
        <dbReference type="ARBA" id="ARBA00022989"/>
    </source>
</evidence>
<feature type="transmembrane region" description="Helical" evidence="7">
    <location>
        <begin position="86"/>
        <end position="107"/>
    </location>
</feature>
<reference evidence="10 11" key="1">
    <citation type="submission" date="2023-08" db="EMBL/GenBank/DDBJ databases">
        <title>New molecular markers tilS and rpoB for phylogenetic and monitoring studies of the genus Thiothrix biodiversity.</title>
        <authorList>
            <person name="Ravin N.V."/>
            <person name="Smolyakov D."/>
            <person name="Markov N.D."/>
            <person name="Beletsky A.V."/>
            <person name="Mardanov A.V."/>
            <person name="Rudenko T.S."/>
            <person name="Grabovich M.Y."/>
        </authorList>
    </citation>
    <scope>NUCLEOTIDE SEQUENCE</scope>
    <source>
        <strain evidence="10">DNT52</strain>
        <strain evidence="9 11">H33</strain>
    </source>
</reference>
<dbReference type="Gene3D" id="1.20.1250.20">
    <property type="entry name" value="MFS general substrate transporter like domains"/>
    <property type="match status" value="1"/>
</dbReference>
<evidence type="ECO:0000259" key="8">
    <source>
        <dbReference type="PROSITE" id="PS50850"/>
    </source>
</evidence>
<feature type="transmembrane region" description="Helical" evidence="7">
    <location>
        <begin position="282"/>
        <end position="299"/>
    </location>
</feature>
<feature type="transmembrane region" description="Helical" evidence="7">
    <location>
        <begin position="113"/>
        <end position="131"/>
    </location>
</feature>
<feature type="domain" description="Major facilitator superfamily (MFS) profile" evidence="8">
    <location>
        <begin position="15"/>
        <end position="398"/>
    </location>
</feature>
<keyword evidence="2" id="KW-0813">Transport</keyword>
<feature type="transmembrane region" description="Helical" evidence="7">
    <location>
        <begin position="143"/>
        <end position="165"/>
    </location>
</feature>
<feature type="transmembrane region" description="Helical" evidence="7">
    <location>
        <begin position="171"/>
        <end position="190"/>
    </location>
</feature>
<dbReference type="PANTHER" id="PTHR42718">
    <property type="entry name" value="MAJOR FACILITATOR SUPERFAMILY MULTIDRUG TRANSPORTER MFSC"/>
    <property type="match status" value="1"/>
</dbReference>
<evidence type="ECO:0000256" key="7">
    <source>
        <dbReference type="SAM" id="Phobius"/>
    </source>
</evidence>
<dbReference type="CDD" id="cd06174">
    <property type="entry name" value="MFS"/>
    <property type="match status" value="1"/>
</dbReference>
<dbReference type="GO" id="GO:0022857">
    <property type="term" value="F:transmembrane transporter activity"/>
    <property type="evidence" value="ECO:0007669"/>
    <property type="project" value="InterPro"/>
</dbReference>
<evidence type="ECO:0000256" key="4">
    <source>
        <dbReference type="ARBA" id="ARBA00022692"/>
    </source>
</evidence>
<comment type="subcellular location">
    <subcellularLocation>
        <location evidence="1">Cell membrane</location>
        <topology evidence="1">Multi-pass membrane protein</topology>
    </subcellularLocation>
</comment>
<dbReference type="Pfam" id="PF07690">
    <property type="entry name" value="MFS_1"/>
    <property type="match status" value="1"/>
</dbReference>
<keyword evidence="11" id="KW-1185">Reference proteome</keyword>